<dbReference type="GO" id="GO:1900017">
    <property type="term" value="P:positive regulation of cytokine production involved in inflammatory response"/>
    <property type="evidence" value="ECO:0007669"/>
    <property type="project" value="Ensembl"/>
</dbReference>
<dbReference type="AlphaFoldDB" id="A0A2K6G1A1"/>
<keyword evidence="6" id="KW-1015">Disulfide bond</keyword>
<dbReference type="GO" id="GO:0002225">
    <property type="term" value="P:positive regulation of antimicrobial peptide production"/>
    <property type="evidence" value="ECO:0007669"/>
    <property type="project" value="Ensembl"/>
</dbReference>
<dbReference type="GO" id="GO:0032755">
    <property type="term" value="P:positive regulation of interleukin-6 production"/>
    <property type="evidence" value="ECO:0007669"/>
    <property type="project" value="Ensembl"/>
</dbReference>
<dbReference type="STRING" id="379532.ENSPCOP00000020017"/>
<dbReference type="GO" id="GO:0050832">
    <property type="term" value="P:defense response to fungus"/>
    <property type="evidence" value="ECO:0007669"/>
    <property type="project" value="Ensembl"/>
</dbReference>
<reference evidence="10" key="1">
    <citation type="submission" date="2025-08" db="UniProtKB">
        <authorList>
            <consortium name="Ensembl"/>
        </authorList>
    </citation>
    <scope>IDENTIFICATION</scope>
</reference>
<dbReference type="GeneTree" id="ENSGT00940000161882"/>
<dbReference type="GO" id="GO:0030216">
    <property type="term" value="P:keratinocyte differentiation"/>
    <property type="evidence" value="ECO:0007669"/>
    <property type="project" value="Ensembl"/>
</dbReference>
<evidence type="ECO:0000256" key="8">
    <source>
        <dbReference type="ARBA" id="ARBA00023198"/>
    </source>
</evidence>
<dbReference type="GO" id="GO:0007219">
    <property type="term" value="P:Notch signaling pathway"/>
    <property type="evidence" value="ECO:0007669"/>
    <property type="project" value="Ensembl"/>
</dbReference>
<dbReference type="GO" id="GO:0050830">
    <property type="term" value="P:defense response to Gram-positive bacterium"/>
    <property type="evidence" value="ECO:0007669"/>
    <property type="project" value="Ensembl"/>
</dbReference>
<feature type="signal peptide" evidence="9">
    <location>
        <begin position="1"/>
        <end position="23"/>
    </location>
</feature>
<dbReference type="GO" id="GO:1903348">
    <property type="term" value="P:positive regulation of bicellular tight junction assembly"/>
    <property type="evidence" value="ECO:0007669"/>
    <property type="project" value="Ensembl"/>
</dbReference>
<dbReference type="GO" id="GO:0106015">
    <property type="term" value="P:negative regulation of inflammatory response to wounding"/>
    <property type="evidence" value="ECO:0007669"/>
    <property type="project" value="Ensembl"/>
</dbReference>
<dbReference type="GO" id="GO:1903882">
    <property type="term" value="P:negative regulation of interleukin-17-mediated signaling pathway"/>
    <property type="evidence" value="ECO:0007669"/>
    <property type="project" value="Ensembl"/>
</dbReference>
<dbReference type="KEGG" id="pcoq:105813796"/>
<comment type="similarity">
    <text evidence="2">Belongs to the IL-17 family.</text>
</comment>
<dbReference type="Proteomes" id="UP000233160">
    <property type="component" value="Unassembled WGS sequence"/>
</dbReference>
<name>A0A2K6G1A1_PROCO</name>
<dbReference type="GO" id="GO:0045672">
    <property type="term" value="P:positive regulation of osteoclast differentiation"/>
    <property type="evidence" value="ECO:0007669"/>
    <property type="project" value="Ensembl"/>
</dbReference>
<evidence type="ECO:0000313" key="10">
    <source>
        <dbReference type="Ensembl" id="ENSPCOP00000020017.1"/>
    </source>
</evidence>
<protein>
    <submittedName>
        <fullName evidence="10">Interleukin 17A</fullName>
    </submittedName>
</protein>
<dbReference type="GO" id="GO:0045944">
    <property type="term" value="P:positive regulation of transcription by RNA polymerase II"/>
    <property type="evidence" value="ECO:0007669"/>
    <property type="project" value="Ensembl"/>
</dbReference>
<dbReference type="GO" id="GO:0051897">
    <property type="term" value="P:positive regulation of phosphatidylinositol 3-kinase/protein kinase B signal transduction"/>
    <property type="evidence" value="ECO:0007669"/>
    <property type="project" value="Ensembl"/>
</dbReference>
<dbReference type="GO" id="GO:0010838">
    <property type="term" value="P:positive regulation of keratinocyte proliferation"/>
    <property type="evidence" value="ECO:0007669"/>
    <property type="project" value="Ensembl"/>
</dbReference>
<keyword evidence="11" id="KW-1185">Reference proteome</keyword>
<evidence type="ECO:0000256" key="1">
    <source>
        <dbReference type="ARBA" id="ARBA00004613"/>
    </source>
</evidence>
<dbReference type="GO" id="GO:2000340">
    <property type="term" value="P:positive regulation of chemokine (C-X-C motif) ligand 1 production"/>
    <property type="evidence" value="ECO:0007669"/>
    <property type="project" value="Ensembl"/>
</dbReference>
<dbReference type="GO" id="GO:0009897">
    <property type="term" value="C:external side of plasma membrane"/>
    <property type="evidence" value="ECO:0007669"/>
    <property type="project" value="Ensembl"/>
</dbReference>
<dbReference type="GO" id="GO:0005125">
    <property type="term" value="F:cytokine activity"/>
    <property type="evidence" value="ECO:0007669"/>
    <property type="project" value="UniProtKB-KW"/>
</dbReference>
<dbReference type="GO" id="GO:0032735">
    <property type="term" value="P:positive regulation of interleukin-12 production"/>
    <property type="evidence" value="ECO:0007669"/>
    <property type="project" value="Ensembl"/>
</dbReference>
<keyword evidence="5 9" id="KW-0732">Signal</keyword>
<dbReference type="InterPro" id="IPR029034">
    <property type="entry name" value="Cystine-knot_cytokine"/>
</dbReference>
<proteinExistence type="inferred from homology"/>
<evidence type="ECO:0000256" key="3">
    <source>
        <dbReference type="ARBA" id="ARBA00022514"/>
    </source>
</evidence>
<dbReference type="CTD" id="3605"/>
<evidence type="ECO:0000256" key="5">
    <source>
        <dbReference type="ARBA" id="ARBA00022729"/>
    </source>
</evidence>
<keyword evidence="7" id="KW-0325">Glycoprotein</keyword>
<dbReference type="InterPro" id="IPR010345">
    <property type="entry name" value="IL-17_fam"/>
</dbReference>
<keyword evidence="4" id="KW-0964">Secreted</keyword>
<keyword evidence="8" id="KW-0395">Inflammatory response</keyword>
<dbReference type="RefSeq" id="XP_012504043.1">
    <property type="nucleotide sequence ID" value="XM_012648589.1"/>
</dbReference>
<dbReference type="GO" id="GO:0097530">
    <property type="term" value="P:granulocyte migration"/>
    <property type="evidence" value="ECO:0007669"/>
    <property type="project" value="Ensembl"/>
</dbReference>
<dbReference type="GO" id="GO:0005615">
    <property type="term" value="C:extracellular space"/>
    <property type="evidence" value="ECO:0007669"/>
    <property type="project" value="UniProtKB-KW"/>
</dbReference>
<dbReference type="GO" id="GO:0009611">
    <property type="term" value="P:response to wounding"/>
    <property type="evidence" value="ECO:0007669"/>
    <property type="project" value="Ensembl"/>
</dbReference>
<dbReference type="GO" id="GO:0006954">
    <property type="term" value="P:inflammatory response"/>
    <property type="evidence" value="ECO:0007669"/>
    <property type="project" value="UniProtKB-KW"/>
</dbReference>
<sequence length="153" mass="17203">MTAGRTSLATLLLLLSLVAVTKAGIASPQNPGCPNTEGKNFPKTVKVNLNILNRNTNPKRPSDYYNRSTSPWTLHRNEDPERYPSVIWEARCRHLGCVNAEGKVDHHMNSVAIQQEILVLRREPKHCPYSFRLEKMLVDVGCTCVTPIVRRVA</sequence>
<evidence type="ECO:0000256" key="7">
    <source>
        <dbReference type="ARBA" id="ARBA00023180"/>
    </source>
</evidence>
<gene>
    <name evidence="10" type="primary">IL17A</name>
</gene>
<evidence type="ECO:0000256" key="2">
    <source>
        <dbReference type="ARBA" id="ARBA00007236"/>
    </source>
</evidence>
<evidence type="ECO:0000256" key="6">
    <source>
        <dbReference type="ARBA" id="ARBA00023157"/>
    </source>
</evidence>
<organism evidence="10 11">
    <name type="scientific">Propithecus coquereli</name>
    <name type="common">Coquerel's sifaka</name>
    <name type="synonym">Propithecus verreauxi coquereli</name>
    <dbReference type="NCBI Taxonomy" id="379532"/>
    <lineage>
        <taxon>Eukaryota</taxon>
        <taxon>Metazoa</taxon>
        <taxon>Chordata</taxon>
        <taxon>Craniata</taxon>
        <taxon>Vertebrata</taxon>
        <taxon>Euteleostomi</taxon>
        <taxon>Mammalia</taxon>
        <taxon>Eutheria</taxon>
        <taxon>Euarchontoglires</taxon>
        <taxon>Primates</taxon>
        <taxon>Strepsirrhini</taxon>
        <taxon>Lemuriformes</taxon>
        <taxon>Indriidae</taxon>
        <taxon>Propithecus</taxon>
    </lineage>
</organism>
<dbReference type="GO" id="GO:0048255">
    <property type="term" value="P:mRNA stabilization"/>
    <property type="evidence" value="ECO:0007669"/>
    <property type="project" value="Ensembl"/>
</dbReference>
<keyword evidence="3" id="KW-0202">Cytokine</keyword>
<dbReference type="FunFam" id="2.10.90.10:FF:000038">
    <property type="entry name" value="Interleukin-17A"/>
    <property type="match status" value="1"/>
</dbReference>
<dbReference type="GO" id="GO:0032747">
    <property type="term" value="P:positive regulation of interleukin-23 production"/>
    <property type="evidence" value="ECO:0007669"/>
    <property type="project" value="Ensembl"/>
</dbReference>
<dbReference type="Ensembl" id="ENSPCOT00000030668.1">
    <property type="protein sequence ID" value="ENSPCOP00000020017.1"/>
    <property type="gene ID" value="ENSPCOG00000021965.1"/>
</dbReference>
<evidence type="ECO:0000256" key="4">
    <source>
        <dbReference type="ARBA" id="ARBA00022525"/>
    </source>
</evidence>
<dbReference type="GO" id="GO:0071347">
    <property type="term" value="P:cellular response to interleukin-1"/>
    <property type="evidence" value="ECO:0007669"/>
    <property type="project" value="Ensembl"/>
</dbReference>
<dbReference type="GO" id="GO:0032731">
    <property type="term" value="P:positive regulation of interleukin-1 beta production"/>
    <property type="evidence" value="ECO:0007669"/>
    <property type="project" value="Ensembl"/>
</dbReference>
<feature type="chain" id="PRO_5014404456" evidence="9">
    <location>
        <begin position="24"/>
        <end position="153"/>
    </location>
</feature>
<dbReference type="GO" id="GO:0050829">
    <property type="term" value="P:defense response to Gram-negative bacterium"/>
    <property type="evidence" value="ECO:0007669"/>
    <property type="project" value="Ensembl"/>
</dbReference>
<dbReference type="PRINTS" id="PR01932">
    <property type="entry name" value="INTRLEUKIN17"/>
</dbReference>
<evidence type="ECO:0000313" key="11">
    <source>
        <dbReference type="Proteomes" id="UP000233160"/>
    </source>
</evidence>
<dbReference type="GeneID" id="105813796"/>
<dbReference type="GO" id="GO:0032739">
    <property type="term" value="P:positive regulation of interleukin-16 production"/>
    <property type="evidence" value="ECO:0007669"/>
    <property type="project" value="Ensembl"/>
</dbReference>
<dbReference type="GO" id="GO:0032760">
    <property type="term" value="P:positive regulation of tumor necrosis factor production"/>
    <property type="evidence" value="ECO:0007669"/>
    <property type="project" value="Ensembl"/>
</dbReference>
<dbReference type="GO" id="GO:0097400">
    <property type="term" value="P:interleukin-17-mediated signaling pathway"/>
    <property type="evidence" value="ECO:0007669"/>
    <property type="project" value="Ensembl"/>
</dbReference>
<dbReference type="SUPFAM" id="SSF57501">
    <property type="entry name" value="Cystine-knot cytokines"/>
    <property type="match status" value="1"/>
</dbReference>
<dbReference type="GO" id="GO:0010467">
    <property type="term" value="P:gene expression"/>
    <property type="evidence" value="ECO:0007669"/>
    <property type="project" value="Ensembl"/>
</dbReference>
<dbReference type="OrthoDB" id="6093351at2759"/>
<evidence type="ECO:0000256" key="9">
    <source>
        <dbReference type="SAM" id="SignalP"/>
    </source>
</evidence>
<dbReference type="GO" id="GO:0038173">
    <property type="term" value="P:interleukin-17A-mediated signaling pathway"/>
    <property type="evidence" value="ECO:0007669"/>
    <property type="project" value="Ensembl"/>
</dbReference>
<dbReference type="GO" id="GO:0060729">
    <property type="term" value="P:intestinal epithelial structure maintenance"/>
    <property type="evidence" value="ECO:0007669"/>
    <property type="project" value="Ensembl"/>
</dbReference>
<dbReference type="InterPro" id="IPR020440">
    <property type="entry name" value="IL-17_chr"/>
</dbReference>
<dbReference type="Gene3D" id="2.10.90.10">
    <property type="entry name" value="Cystine-knot cytokines"/>
    <property type="match status" value="1"/>
</dbReference>
<accession>A0A2K6G1A1</accession>
<reference evidence="10" key="2">
    <citation type="submission" date="2025-09" db="UniProtKB">
        <authorList>
            <consortium name="Ensembl"/>
        </authorList>
    </citation>
    <scope>IDENTIFICATION</scope>
</reference>
<dbReference type="GO" id="GO:0046982">
    <property type="term" value="F:protein heterodimerization activity"/>
    <property type="evidence" value="ECO:0007669"/>
    <property type="project" value="Ensembl"/>
</dbReference>
<dbReference type="GO" id="GO:0042803">
    <property type="term" value="F:protein homodimerization activity"/>
    <property type="evidence" value="ECO:0007669"/>
    <property type="project" value="Ensembl"/>
</dbReference>
<comment type="subcellular location">
    <subcellularLocation>
        <location evidence="1">Secreted</location>
    </subcellularLocation>
</comment>
<dbReference type="OMA" id="HHMNSVP"/>
<dbReference type="GO" id="GO:0072537">
    <property type="term" value="P:fibroblast activation"/>
    <property type="evidence" value="ECO:0007669"/>
    <property type="project" value="Ensembl"/>
</dbReference>
<dbReference type="Pfam" id="PF06083">
    <property type="entry name" value="IL17"/>
    <property type="match status" value="1"/>
</dbReference>
<dbReference type="GO" id="GO:0043616">
    <property type="term" value="P:keratinocyte proliferation"/>
    <property type="evidence" value="ECO:0007669"/>
    <property type="project" value="Ensembl"/>
</dbReference>